<dbReference type="InterPro" id="IPR004107">
    <property type="entry name" value="Integrase_SAM-like_N"/>
</dbReference>
<evidence type="ECO:0000256" key="3">
    <source>
        <dbReference type="ARBA" id="ARBA00022908"/>
    </source>
</evidence>
<evidence type="ECO:0000256" key="2">
    <source>
        <dbReference type="ARBA" id="ARBA00008857"/>
    </source>
</evidence>
<evidence type="ECO:0000259" key="8">
    <source>
        <dbReference type="PROSITE" id="PS51900"/>
    </source>
</evidence>
<keyword evidence="10" id="KW-1185">Reference proteome</keyword>
<dbReference type="InterPro" id="IPR002104">
    <property type="entry name" value="Integrase_catalytic"/>
</dbReference>
<dbReference type="Pfam" id="PF14659">
    <property type="entry name" value="Phage_int_SAM_3"/>
    <property type="match status" value="1"/>
</dbReference>
<dbReference type="PROSITE" id="PS51898">
    <property type="entry name" value="TYR_RECOMBINASE"/>
    <property type="match status" value="1"/>
</dbReference>
<comment type="caution">
    <text evidence="9">The sequence shown here is derived from an EMBL/GenBank/DDBJ whole genome shotgun (WGS) entry which is preliminary data.</text>
</comment>
<dbReference type="InterPro" id="IPR013762">
    <property type="entry name" value="Integrase-like_cat_sf"/>
</dbReference>
<evidence type="ECO:0000256" key="4">
    <source>
        <dbReference type="ARBA" id="ARBA00023125"/>
    </source>
</evidence>
<evidence type="ECO:0000256" key="1">
    <source>
        <dbReference type="ARBA" id="ARBA00003283"/>
    </source>
</evidence>
<comment type="similarity">
    <text evidence="2">Belongs to the 'phage' integrase family.</text>
</comment>
<feature type="domain" description="Core-binding (CB)" evidence="8">
    <location>
        <begin position="68"/>
        <end position="155"/>
    </location>
</feature>
<name>A0A9W6C8L6_9FIRM</name>
<keyword evidence="4 6" id="KW-0238">DNA-binding</keyword>
<keyword evidence="3" id="KW-0229">DNA integration</keyword>
<accession>A0A9W6C8L6</accession>
<sequence>MARKGENIYRRKDGRWEGRYIADRSKDGKAVYRSVYAKTYTQAKQKLQEAKETSQKEIEKKYLPDSEKEFSEFLYRWLEYIRPRIKESSYVKYANLIELHIDKEIGAIKLGSLNIAIIDQFINTLLEGTEEIAPLSAKTVTDILGVVRNVIRYINGRFQRVDCDLTQITIKKEETRMRILSREEQEQLIRYLREYPSPMNCGIFLTLFTGLRIGELCALTWEDIHLREKEVFIRKTMQRIQNKRPEKPRLEWGSRTRIIITPPKSSKSIRHIPIPESVAEVLGEYQRYGNEYLLTGKENSYVEPRTLQYHFKKVLKKSSIEEANYHALRHTFATRCIELGFDIKSLSEILGHASVNITLNRYVHPSMELKRDNMEKLSGLIAE</sequence>
<dbReference type="PANTHER" id="PTHR30349:SF64">
    <property type="entry name" value="PROPHAGE INTEGRASE INTD-RELATED"/>
    <property type="match status" value="1"/>
</dbReference>
<dbReference type="GO" id="GO:0006310">
    <property type="term" value="P:DNA recombination"/>
    <property type="evidence" value="ECO:0007669"/>
    <property type="project" value="UniProtKB-KW"/>
</dbReference>
<dbReference type="GO" id="GO:0015074">
    <property type="term" value="P:DNA integration"/>
    <property type="evidence" value="ECO:0007669"/>
    <property type="project" value="UniProtKB-KW"/>
</dbReference>
<dbReference type="EMBL" id="BSBO01000038">
    <property type="protein sequence ID" value="GLG05817.1"/>
    <property type="molecule type" value="Genomic_DNA"/>
</dbReference>
<dbReference type="Proteomes" id="UP001145145">
    <property type="component" value="Unassembled WGS sequence"/>
</dbReference>
<comment type="function">
    <text evidence="1">Site-specific tyrosine recombinase, which acts by catalyzing the cutting and rejoining of the recombining DNA molecules.</text>
</comment>
<evidence type="ECO:0000313" key="10">
    <source>
        <dbReference type="Proteomes" id="UP001145145"/>
    </source>
</evidence>
<dbReference type="CDD" id="cd01189">
    <property type="entry name" value="INT_ICEBs1_C_like"/>
    <property type="match status" value="1"/>
</dbReference>
<dbReference type="PROSITE" id="PS51900">
    <property type="entry name" value="CB"/>
    <property type="match status" value="1"/>
</dbReference>
<dbReference type="InterPro" id="IPR044068">
    <property type="entry name" value="CB"/>
</dbReference>
<keyword evidence="5" id="KW-0233">DNA recombination</keyword>
<dbReference type="GO" id="GO:0003677">
    <property type="term" value="F:DNA binding"/>
    <property type="evidence" value="ECO:0007669"/>
    <property type="project" value="UniProtKB-UniRule"/>
</dbReference>
<evidence type="ECO:0000256" key="5">
    <source>
        <dbReference type="ARBA" id="ARBA00023172"/>
    </source>
</evidence>
<protein>
    <submittedName>
        <fullName evidence="9">Site-specific integrase</fullName>
    </submittedName>
</protein>
<organism evidence="9 10">
    <name type="scientific">Sellimonas catena</name>
    <dbReference type="NCBI Taxonomy" id="2994035"/>
    <lineage>
        <taxon>Bacteria</taxon>
        <taxon>Bacillati</taxon>
        <taxon>Bacillota</taxon>
        <taxon>Clostridia</taxon>
        <taxon>Lachnospirales</taxon>
        <taxon>Lachnospiraceae</taxon>
        <taxon>Sellimonas</taxon>
    </lineage>
</organism>
<reference evidence="9 10" key="1">
    <citation type="journal article" date="2023" name="Int. J. Syst. Evol. Microbiol.">
        <title>Sellimonas catena sp. nov., isolated from human faeces.</title>
        <authorList>
            <person name="Hisatomi A."/>
            <person name="Ohkuma M."/>
            <person name="Sakamoto M."/>
        </authorList>
    </citation>
    <scope>NUCLEOTIDE SEQUENCE [LARGE SCALE GENOMIC DNA]</scope>
    <source>
        <strain evidence="9 10">12EGH17</strain>
    </source>
</reference>
<dbReference type="Gene3D" id="1.10.443.10">
    <property type="entry name" value="Intergrase catalytic core"/>
    <property type="match status" value="1"/>
</dbReference>
<dbReference type="AlphaFoldDB" id="A0A9W6C8L6"/>
<dbReference type="InterPro" id="IPR010998">
    <property type="entry name" value="Integrase_recombinase_N"/>
</dbReference>
<feature type="domain" description="Tyr recombinase" evidence="7">
    <location>
        <begin position="175"/>
        <end position="375"/>
    </location>
</feature>
<evidence type="ECO:0000256" key="6">
    <source>
        <dbReference type="PROSITE-ProRule" id="PRU01248"/>
    </source>
</evidence>
<evidence type="ECO:0000259" key="7">
    <source>
        <dbReference type="PROSITE" id="PS51898"/>
    </source>
</evidence>
<dbReference type="InterPro" id="IPR050090">
    <property type="entry name" value="Tyrosine_recombinase_XerCD"/>
</dbReference>
<evidence type="ECO:0000313" key="9">
    <source>
        <dbReference type="EMBL" id="GLG05817.1"/>
    </source>
</evidence>
<proteinExistence type="inferred from homology"/>
<dbReference type="PANTHER" id="PTHR30349">
    <property type="entry name" value="PHAGE INTEGRASE-RELATED"/>
    <property type="match status" value="1"/>
</dbReference>
<dbReference type="RefSeq" id="WP_281873788.1">
    <property type="nucleotide sequence ID" value="NZ_BSBO01000038.1"/>
</dbReference>
<dbReference type="Pfam" id="PF00589">
    <property type="entry name" value="Phage_integrase"/>
    <property type="match status" value="1"/>
</dbReference>
<dbReference type="SUPFAM" id="SSF56349">
    <property type="entry name" value="DNA breaking-rejoining enzymes"/>
    <property type="match status" value="1"/>
</dbReference>
<gene>
    <name evidence="9" type="ORF">Selli1_29910</name>
</gene>
<dbReference type="InterPro" id="IPR011010">
    <property type="entry name" value="DNA_brk_join_enz"/>
</dbReference>
<dbReference type="Gene3D" id="1.10.150.130">
    <property type="match status" value="1"/>
</dbReference>